<evidence type="ECO:0000256" key="11">
    <source>
        <dbReference type="ARBA" id="ARBA00047715"/>
    </source>
</evidence>
<comment type="catalytic activity">
    <reaction evidence="11">
        <text>6-carboxyhexanoyl-[ACP] + L-alanine + H(+) = (8S)-8-amino-7-oxononanoate + holo-[ACP] + CO2</text>
        <dbReference type="Rhea" id="RHEA:42288"/>
        <dbReference type="Rhea" id="RHEA-COMP:9685"/>
        <dbReference type="Rhea" id="RHEA-COMP:9955"/>
        <dbReference type="ChEBI" id="CHEBI:15378"/>
        <dbReference type="ChEBI" id="CHEBI:16526"/>
        <dbReference type="ChEBI" id="CHEBI:57972"/>
        <dbReference type="ChEBI" id="CHEBI:64479"/>
        <dbReference type="ChEBI" id="CHEBI:78846"/>
        <dbReference type="ChEBI" id="CHEBI:149468"/>
        <dbReference type="EC" id="2.3.1.47"/>
    </reaction>
</comment>
<dbReference type="SUPFAM" id="SSF53383">
    <property type="entry name" value="PLP-dependent transferases"/>
    <property type="match status" value="1"/>
</dbReference>
<dbReference type="GO" id="GO:0008710">
    <property type="term" value="F:8-amino-7-oxononanoate synthase activity"/>
    <property type="evidence" value="ECO:0007669"/>
    <property type="project" value="UniProtKB-EC"/>
</dbReference>
<accession>A0AA94XP75</accession>
<dbReference type="InterPro" id="IPR015421">
    <property type="entry name" value="PyrdxlP-dep_Trfase_major"/>
</dbReference>
<dbReference type="InterPro" id="IPR001917">
    <property type="entry name" value="Aminotrans_II_pyridoxalP_BS"/>
</dbReference>
<name>A0AA94XP75_9MICC</name>
<evidence type="ECO:0000256" key="2">
    <source>
        <dbReference type="ARBA" id="ARBA00004746"/>
    </source>
</evidence>
<comment type="similarity">
    <text evidence="3">Belongs to the class-II pyridoxal-phosphate-dependent aminotransferase family. BioF subfamily.</text>
</comment>
<comment type="subunit">
    <text evidence="4">Homodimer.</text>
</comment>
<evidence type="ECO:0000256" key="4">
    <source>
        <dbReference type="ARBA" id="ARBA00011738"/>
    </source>
</evidence>
<evidence type="ECO:0000256" key="1">
    <source>
        <dbReference type="ARBA" id="ARBA00001933"/>
    </source>
</evidence>
<evidence type="ECO:0000256" key="8">
    <source>
        <dbReference type="ARBA" id="ARBA00022898"/>
    </source>
</evidence>
<keyword evidence="7" id="KW-0093">Biotin biosynthesis</keyword>
<dbReference type="InterPro" id="IPR050087">
    <property type="entry name" value="AON_synthase_class-II"/>
</dbReference>
<keyword evidence="14" id="KW-0032">Aminotransferase</keyword>
<keyword evidence="6" id="KW-0808">Transferase</keyword>
<evidence type="ECO:0000256" key="3">
    <source>
        <dbReference type="ARBA" id="ARBA00010008"/>
    </source>
</evidence>
<reference evidence="14" key="1">
    <citation type="journal article" date="2022" name="Pest Manag. Sci.">
        <title>Glutamicibacter halophytocola-mediated host fitness of potato tuber moth on Solanaceae crops.</title>
        <authorList>
            <person name="Wang W."/>
            <person name="Xiao G."/>
            <person name="Du G."/>
            <person name="Chang L."/>
            <person name="Yang Y."/>
            <person name="Ye J."/>
            <person name="Chen B."/>
        </authorList>
    </citation>
    <scope>NUCLEOTIDE SEQUENCE</scope>
    <source>
        <strain evidence="14">S2</strain>
    </source>
</reference>
<sequence>MTTLATTASWDAWLRTRSAVRTARDMQRSDNSRHALFDLASNDYLGLSSHPRVRQAAISALNCLGTGATASRVASGTWQIHRELEAELSRYTGRSQALVFSSGYCANLGLLGALGGPGSLMLLDAHAHASLIDGARLSGAGTARFEHNNLDDARAKLHANAQSPAPKPRVVVVVESVYSVLGDAAPLQQLAELCAQYNALLLIDEAHSLATVPAGSAVNAAGLAQAENVLVTATLSKALGAQGGAVLFGGSRAELWREHLLNTARTFIFDTALAPAAAAAAHAALELATGERIAGLAANALMIRRVLNAEENLAGRVEQAPGAVQSVRMKSPQQALLAAALLREHGIAVSCFRPPSVPDGISRLRLAAHAQQDPAELAAALKVVARTISDVES</sequence>
<proteinExistence type="inferred from homology"/>
<evidence type="ECO:0000256" key="6">
    <source>
        <dbReference type="ARBA" id="ARBA00022679"/>
    </source>
</evidence>
<evidence type="ECO:0000313" key="15">
    <source>
        <dbReference type="Proteomes" id="UP001060018"/>
    </source>
</evidence>
<organism evidence="14 15">
    <name type="scientific">Glutamicibacter halophytocola</name>
    <dbReference type="NCBI Taxonomy" id="1933880"/>
    <lineage>
        <taxon>Bacteria</taxon>
        <taxon>Bacillati</taxon>
        <taxon>Actinomycetota</taxon>
        <taxon>Actinomycetes</taxon>
        <taxon>Micrococcales</taxon>
        <taxon>Micrococcaceae</taxon>
        <taxon>Glutamicibacter</taxon>
    </lineage>
</organism>
<dbReference type="InterPro" id="IPR004839">
    <property type="entry name" value="Aminotransferase_I/II_large"/>
</dbReference>
<dbReference type="AlphaFoldDB" id="A0AA94XP75"/>
<dbReference type="KEGG" id="gar:AOZ07_09070"/>
<dbReference type="Gene3D" id="3.40.640.10">
    <property type="entry name" value="Type I PLP-dependent aspartate aminotransferase-like (Major domain)"/>
    <property type="match status" value="1"/>
</dbReference>
<dbReference type="EC" id="2.3.1.47" evidence="5"/>
<comment type="pathway">
    <text evidence="2">Cofactor biosynthesis; biotin biosynthesis.</text>
</comment>
<protein>
    <recommendedName>
        <fullName evidence="5">8-amino-7-oxononanoate synthase</fullName>
        <ecNumber evidence="5">2.3.1.47</ecNumber>
    </recommendedName>
    <alternativeName>
        <fullName evidence="9">7-keto-8-amino-pelargonic acid synthase</fullName>
    </alternativeName>
    <alternativeName>
        <fullName evidence="10">8-amino-7-ketopelargonate synthase</fullName>
    </alternativeName>
</protein>
<gene>
    <name evidence="14" type="ORF">NUH22_08970</name>
</gene>
<evidence type="ECO:0000259" key="13">
    <source>
        <dbReference type="Pfam" id="PF00155"/>
    </source>
</evidence>
<feature type="domain" description="Aminotransferase class I/classII large" evidence="13">
    <location>
        <begin position="37"/>
        <end position="382"/>
    </location>
</feature>
<keyword evidence="8 12" id="KW-0663">Pyridoxal phosphate</keyword>
<evidence type="ECO:0000256" key="7">
    <source>
        <dbReference type="ARBA" id="ARBA00022756"/>
    </source>
</evidence>
<dbReference type="PROSITE" id="PS00599">
    <property type="entry name" value="AA_TRANSFER_CLASS_2"/>
    <property type="match status" value="1"/>
</dbReference>
<dbReference type="PANTHER" id="PTHR13693:SF100">
    <property type="entry name" value="8-AMINO-7-OXONONANOATE SYNTHASE"/>
    <property type="match status" value="1"/>
</dbReference>
<evidence type="ECO:0000256" key="9">
    <source>
        <dbReference type="ARBA" id="ARBA00032610"/>
    </source>
</evidence>
<dbReference type="RefSeq" id="WP_060701709.1">
    <property type="nucleotide sequence ID" value="NZ_CP012750.1"/>
</dbReference>
<evidence type="ECO:0000313" key="14">
    <source>
        <dbReference type="EMBL" id="UUX57468.1"/>
    </source>
</evidence>
<dbReference type="Gene3D" id="3.90.1150.10">
    <property type="entry name" value="Aspartate Aminotransferase, domain 1"/>
    <property type="match status" value="1"/>
</dbReference>
<comment type="cofactor">
    <cofactor evidence="1 12">
        <name>pyridoxal 5'-phosphate</name>
        <dbReference type="ChEBI" id="CHEBI:597326"/>
    </cofactor>
</comment>
<evidence type="ECO:0000256" key="12">
    <source>
        <dbReference type="RuleBase" id="RU003693"/>
    </source>
</evidence>
<dbReference type="GO" id="GO:0009102">
    <property type="term" value="P:biotin biosynthetic process"/>
    <property type="evidence" value="ECO:0007669"/>
    <property type="project" value="UniProtKB-KW"/>
</dbReference>
<dbReference type="EMBL" id="CP102487">
    <property type="protein sequence ID" value="UUX57468.1"/>
    <property type="molecule type" value="Genomic_DNA"/>
</dbReference>
<dbReference type="Proteomes" id="UP001060018">
    <property type="component" value="Chromosome"/>
</dbReference>
<dbReference type="Pfam" id="PF00155">
    <property type="entry name" value="Aminotran_1_2"/>
    <property type="match status" value="1"/>
</dbReference>
<evidence type="ECO:0000256" key="5">
    <source>
        <dbReference type="ARBA" id="ARBA00013187"/>
    </source>
</evidence>
<evidence type="ECO:0000256" key="10">
    <source>
        <dbReference type="ARBA" id="ARBA00033381"/>
    </source>
</evidence>
<dbReference type="PANTHER" id="PTHR13693">
    <property type="entry name" value="CLASS II AMINOTRANSFERASE/8-AMINO-7-OXONONANOATE SYNTHASE"/>
    <property type="match status" value="1"/>
</dbReference>
<dbReference type="GO" id="GO:0030170">
    <property type="term" value="F:pyridoxal phosphate binding"/>
    <property type="evidence" value="ECO:0007669"/>
    <property type="project" value="InterPro"/>
</dbReference>
<dbReference type="InterPro" id="IPR015424">
    <property type="entry name" value="PyrdxlP-dep_Trfase"/>
</dbReference>
<dbReference type="GO" id="GO:0008483">
    <property type="term" value="F:transaminase activity"/>
    <property type="evidence" value="ECO:0007669"/>
    <property type="project" value="UniProtKB-KW"/>
</dbReference>
<dbReference type="InterPro" id="IPR015422">
    <property type="entry name" value="PyrdxlP-dep_Trfase_small"/>
</dbReference>